<sequence length="390" mass="41744">METELGTWLQDGAFALENTDTVLHVQLIDNQFDPCAPVSAVAIQAENGSIKGPNSTVGARSGLVVPFHYDKPATDQPLRTVLGPKIEITEDTVNVTGSVYNGLAEPPGEEHFSFTLEDDTFTPSYPDAGEEPVDFGHRVPTGKSELKPLGNVNNPSKNAREVSADTVSFPFGSAGQTLACDVYSPEIKCLDMGKALPYQECLKFTPGEGGGQQLPTRCDRFFVNFSDRSVRFEAGTDAVGTPTPVERGDVISVNDVRIDLTGDGDVVFERDGYAVRASEDGVVEVPASEGDGELDTSKHRTDVPFLDAPLPSGAELVENREGYNVYKAGPTSAEFASATFDAWHQADDTDGTVTLDVHSPVTGQNYKMTCVNQGHVACTGGNNAQVYIEK</sequence>
<dbReference type="RefSeq" id="WP_004601463.1">
    <property type="nucleotide sequence ID" value="NZ_HF541868.1"/>
</dbReference>
<protein>
    <submittedName>
        <fullName evidence="1">Uncharacterized protein</fullName>
    </submittedName>
</protein>
<dbReference type="EMBL" id="CAJZ01000209">
    <property type="protein sequence ID" value="CCI84131.1"/>
    <property type="molecule type" value="Genomic_DNA"/>
</dbReference>
<dbReference type="Proteomes" id="UP000011016">
    <property type="component" value="Unassembled WGS sequence"/>
</dbReference>
<reference evidence="2 3" key="2">
    <citation type="submission" date="2012-08" db="EMBL/GenBank/DDBJ databases">
        <title>The Genome Sequence of Turicella otitidis ATCC 51513.</title>
        <authorList>
            <consortium name="The Broad Institute Genome Sequencing Platform"/>
            <person name="Earl A."/>
            <person name="Ward D."/>
            <person name="Feldgarden M."/>
            <person name="Gevers D."/>
            <person name="Huys G."/>
            <person name="Walker B."/>
            <person name="Young S.K."/>
            <person name="Zeng Q."/>
            <person name="Gargeya S."/>
            <person name="Fitzgerald M."/>
            <person name="Haas B."/>
            <person name="Abouelleil A."/>
            <person name="Alvarado L."/>
            <person name="Arachchi H.M."/>
            <person name="Berlin A.M."/>
            <person name="Chapman S.B."/>
            <person name="Goldberg J."/>
            <person name="Griggs A."/>
            <person name="Gujja S."/>
            <person name="Hansen M."/>
            <person name="Howarth C."/>
            <person name="Imamovic A."/>
            <person name="Larimer J."/>
            <person name="McCowen C."/>
            <person name="Montmayeur A."/>
            <person name="Murphy C."/>
            <person name="Neiman D."/>
            <person name="Pearson M."/>
            <person name="Priest M."/>
            <person name="Roberts A."/>
            <person name="Saif S."/>
            <person name="Shea T."/>
            <person name="Sisk P."/>
            <person name="Sykes S."/>
            <person name="Wortman J."/>
            <person name="Nusbaum C."/>
            <person name="Birren B."/>
        </authorList>
    </citation>
    <scope>NUCLEOTIDE SEQUENCE [LARGE SCALE GENOMIC DNA]</scope>
    <source>
        <strain evidence="2 3">ATCC 51513</strain>
    </source>
</reference>
<proteinExistence type="predicted"/>
<accession>I7JWV1</accession>
<evidence type="ECO:0000313" key="1">
    <source>
        <dbReference type="EMBL" id="CCI84131.1"/>
    </source>
</evidence>
<dbReference type="HOGENOM" id="CLU_707760_0_0_11"/>
<dbReference type="STRING" id="29321.AAV33_03235"/>
<name>I7JWV1_9CORY</name>
<organism evidence="1 4">
    <name type="scientific">Corynebacterium otitidis ATCC 51513</name>
    <dbReference type="NCBI Taxonomy" id="883169"/>
    <lineage>
        <taxon>Bacteria</taxon>
        <taxon>Bacillati</taxon>
        <taxon>Actinomycetota</taxon>
        <taxon>Actinomycetes</taxon>
        <taxon>Mycobacteriales</taxon>
        <taxon>Corynebacteriaceae</taxon>
        <taxon>Corynebacterium</taxon>
    </lineage>
</organism>
<dbReference type="Proteomes" id="UP000006078">
    <property type="component" value="Unassembled WGS sequence"/>
</dbReference>
<keyword evidence="3" id="KW-1185">Reference proteome</keyword>
<comment type="caution">
    <text evidence="1">The sequence shown here is derived from an EMBL/GenBank/DDBJ whole genome shotgun (WGS) entry which is preliminary data.</text>
</comment>
<evidence type="ECO:0000313" key="4">
    <source>
        <dbReference type="Proteomes" id="UP000011016"/>
    </source>
</evidence>
<dbReference type="OrthoDB" id="4412616at2"/>
<dbReference type="EMBL" id="AHAE01000074">
    <property type="protein sequence ID" value="EJZ81530.1"/>
    <property type="molecule type" value="Genomic_DNA"/>
</dbReference>
<dbReference type="eggNOG" id="ENOG50301AQ">
    <property type="taxonomic scope" value="Bacteria"/>
</dbReference>
<reference evidence="1 4" key="1">
    <citation type="journal article" date="2012" name="J. Bacteriol.">
        <title>Draft Genome Sequence of Turicella otitidis ATCC 51513, Isolated from Middle Ear Fluid from a Child with Otitis Media.</title>
        <authorList>
            <person name="Brinkrolf K."/>
            <person name="Schneider J."/>
            <person name="Knecht M."/>
            <person name="Ruckert C."/>
            <person name="Tauch A."/>
        </authorList>
    </citation>
    <scope>NUCLEOTIDE SEQUENCE [LARGE SCALE GENOMIC DNA]</scope>
    <source>
        <strain evidence="1 4">ATCC 51513</strain>
    </source>
</reference>
<gene>
    <name evidence="1" type="ORF">BN46_1419</name>
    <name evidence="2" type="ORF">HMPREF9719_01573</name>
</gene>
<evidence type="ECO:0000313" key="3">
    <source>
        <dbReference type="Proteomes" id="UP000006078"/>
    </source>
</evidence>
<dbReference type="AlphaFoldDB" id="I7JWV1"/>
<evidence type="ECO:0000313" key="2">
    <source>
        <dbReference type="EMBL" id="EJZ81530.1"/>
    </source>
</evidence>